<protein>
    <submittedName>
        <fullName evidence="2">Uncharacterized protein</fullName>
    </submittedName>
</protein>
<proteinExistence type="predicted"/>
<feature type="compositionally biased region" description="Acidic residues" evidence="1">
    <location>
        <begin position="71"/>
        <end position="92"/>
    </location>
</feature>
<sequence length="92" mass="10816">MRELRGLEPYAPPPKYESTSFPEQHLLDQGPAGIYHHHLEPEVYLKEGLQWQTQMQQHLPPWTEQDRFREDENENENGNEDEDVVMGEVEGS</sequence>
<feature type="region of interest" description="Disordered" evidence="1">
    <location>
        <begin position="1"/>
        <end position="34"/>
    </location>
</feature>
<dbReference type="Proteomes" id="UP000053593">
    <property type="component" value="Unassembled WGS sequence"/>
</dbReference>
<evidence type="ECO:0000256" key="1">
    <source>
        <dbReference type="SAM" id="MobiDB-lite"/>
    </source>
</evidence>
<reference evidence="2 3" key="1">
    <citation type="submission" date="2014-04" db="EMBL/GenBank/DDBJ databases">
        <title>Evolutionary Origins and Diversification of the Mycorrhizal Mutualists.</title>
        <authorList>
            <consortium name="DOE Joint Genome Institute"/>
            <consortium name="Mycorrhizal Genomics Consortium"/>
            <person name="Kohler A."/>
            <person name="Kuo A."/>
            <person name="Nagy L.G."/>
            <person name="Floudas D."/>
            <person name="Copeland A."/>
            <person name="Barry K.W."/>
            <person name="Cichocki N."/>
            <person name="Veneault-Fourrey C."/>
            <person name="LaButti K."/>
            <person name="Lindquist E.A."/>
            <person name="Lipzen A."/>
            <person name="Lundell T."/>
            <person name="Morin E."/>
            <person name="Murat C."/>
            <person name="Riley R."/>
            <person name="Ohm R."/>
            <person name="Sun H."/>
            <person name="Tunlid A."/>
            <person name="Henrissat B."/>
            <person name="Grigoriev I.V."/>
            <person name="Hibbett D.S."/>
            <person name="Martin F."/>
        </authorList>
    </citation>
    <scope>NUCLEOTIDE SEQUENCE [LARGE SCALE GENOMIC DNA]</scope>
    <source>
        <strain evidence="2 3">FD-317 M1</strain>
    </source>
</reference>
<dbReference type="EMBL" id="KN834781">
    <property type="protein sequence ID" value="KIK59101.1"/>
    <property type="molecule type" value="Genomic_DNA"/>
</dbReference>
<accession>A0A0D0BUG0</accession>
<organism evidence="2 3">
    <name type="scientific">Collybiopsis luxurians FD-317 M1</name>
    <dbReference type="NCBI Taxonomy" id="944289"/>
    <lineage>
        <taxon>Eukaryota</taxon>
        <taxon>Fungi</taxon>
        <taxon>Dikarya</taxon>
        <taxon>Basidiomycota</taxon>
        <taxon>Agaricomycotina</taxon>
        <taxon>Agaricomycetes</taxon>
        <taxon>Agaricomycetidae</taxon>
        <taxon>Agaricales</taxon>
        <taxon>Marasmiineae</taxon>
        <taxon>Omphalotaceae</taxon>
        <taxon>Collybiopsis</taxon>
        <taxon>Collybiopsis luxurians</taxon>
    </lineage>
</organism>
<dbReference type="HOGENOM" id="CLU_2413476_0_0_1"/>
<gene>
    <name evidence="2" type="ORF">GYMLUDRAFT_44847</name>
</gene>
<evidence type="ECO:0000313" key="3">
    <source>
        <dbReference type="Proteomes" id="UP000053593"/>
    </source>
</evidence>
<name>A0A0D0BUG0_9AGAR</name>
<keyword evidence="3" id="KW-1185">Reference proteome</keyword>
<evidence type="ECO:0000313" key="2">
    <source>
        <dbReference type="EMBL" id="KIK59101.1"/>
    </source>
</evidence>
<feature type="region of interest" description="Disordered" evidence="1">
    <location>
        <begin position="55"/>
        <end position="92"/>
    </location>
</feature>
<dbReference type="AlphaFoldDB" id="A0A0D0BUG0"/>